<gene>
    <name evidence="2" type="ORF">CMV30_16980</name>
</gene>
<dbReference type="SUPFAM" id="SSF109604">
    <property type="entry name" value="HD-domain/PDEase-like"/>
    <property type="match status" value="1"/>
</dbReference>
<name>A0A290QAP1_9BACT</name>
<dbReference type="Gene3D" id="1.10.3210.10">
    <property type="entry name" value="Hypothetical protein af1432"/>
    <property type="match status" value="1"/>
</dbReference>
<dbReference type="KEGG" id="vbh:CMV30_16980"/>
<evidence type="ECO:0000313" key="2">
    <source>
        <dbReference type="EMBL" id="ATC65503.1"/>
    </source>
</evidence>
<reference evidence="2 3" key="1">
    <citation type="submission" date="2017-09" db="EMBL/GenBank/DDBJ databases">
        <title>Complete genome sequence of Verrucomicrobial strain HZ-65, isolated from freshwater.</title>
        <authorList>
            <person name="Choi A."/>
        </authorList>
    </citation>
    <scope>NUCLEOTIDE SEQUENCE [LARGE SCALE GENOMIC DNA]</scope>
    <source>
        <strain evidence="2 3">HZ-65</strain>
    </source>
</reference>
<keyword evidence="3" id="KW-1185">Reference proteome</keyword>
<dbReference type="InterPro" id="IPR003607">
    <property type="entry name" value="HD/PDEase_dom"/>
</dbReference>
<protein>
    <recommendedName>
        <fullName evidence="1">HD-GYP domain-containing protein</fullName>
    </recommendedName>
</protein>
<dbReference type="CDD" id="cd00077">
    <property type="entry name" value="HDc"/>
    <property type="match status" value="1"/>
</dbReference>
<dbReference type="InterPro" id="IPR052020">
    <property type="entry name" value="Cyclic_di-GMP/3'3'-cGAMP_PDE"/>
</dbReference>
<proteinExistence type="predicted"/>
<dbReference type="InterPro" id="IPR037522">
    <property type="entry name" value="HD_GYP_dom"/>
</dbReference>
<sequence length="199" mass="22233">MSTFDPKNPGIEIAVRLRLACEAHDTSISSHLDRVSRYACEIGRLMGLDKTRIQELHYATPLHDLGKIGLPQELLSKPGRLTREEMEVIKSHSMIGFRMLDGSPWPIIQCAARIALAHHECWDGSGYPHGLVGENIPLDARIVAVADVYDALLSQRAYKPAWEEDLVIAEMRRMRETKFDPAILDLFLNHLPAMAVAAG</sequence>
<dbReference type="PROSITE" id="PS51832">
    <property type="entry name" value="HD_GYP"/>
    <property type="match status" value="1"/>
</dbReference>
<dbReference type="EMBL" id="CP023344">
    <property type="protein sequence ID" value="ATC65503.1"/>
    <property type="molecule type" value="Genomic_DNA"/>
</dbReference>
<evidence type="ECO:0000313" key="3">
    <source>
        <dbReference type="Proteomes" id="UP000217265"/>
    </source>
</evidence>
<evidence type="ECO:0000259" key="1">
    <source>
        <dbReference type="PROSITE" id="PS51832"/>
    </source>
</evidence>
<dbReference type="PANTHER" id="PTHR45228">
    <property type="entry name" value="CYCLIC DI-GMP PHOSPHODIESTERASE TM_0186-RELATED"/>
    <property type="match status" value="1"/>
</dbReference>
<dbReference type="Proteomes" id="UP000217265">
    <property type="component" value="Chromosome"/>
</dbReference>
<dbReference type="AlphaFoldDB" id="A0A290QAP1"/>
<dbReference type="PANTHER" id="PTHR45228:SF1">
    <property type="entry name" value="CYCLIC DI-GMP PHOSPHODIESTERASE TM_0186"/>
    <property type="match status" value="1"/>
</dbReference>
<organism evidence="2 3">
    <name type="scientific">Nibricoccus aquaticus</name>
    <dbReference type="NCBI Taxonomy" id="2576891"/>
    <lineage>
        <taxon>Bacteria</taxon>
        <taxon>Pseudomonadati</taxon>
        <taxon>Verrucomicrobiota</taxon>
        <taxon>Opitutia</taxon>
        <taxon>Opitutales</taxon>
        <taxon>Opitutaceae</taxon>
        <taxon>Nibricoccus</taxon>
    </lineage>
</organism>
<dbReference type="Pfam" id="PF13487">
    <property type="entry name" value="HD_5"/>
    <property type="match status" value="1"/>
</dbReference>
<dbReference type="OrthoDB" id="9802066at2"/>
<dbReference type="SMART" id="SM00471">
    <property type="entry name" value="HDc"/>
    <property type="match status" value="1"/>
</dbReference>
<feature type="domain" description="HD-GYP" evidence="1">
    <location>
        <begin position="6"/>
        <end position="199"/>
    </location>
</feature>
<accession>A0A290QAP1</accession>
<dbReference type="RefSeq" id="WP_096057132.1">
    <property type="nucleotide sequence ID" value="NZ_CP023344.1"/>
</dbReference>